<feature type="compositionally biased region" description="Basic residues" evidence="1">
    <location>
        <begin position="234"/>
        <end position="253"/>
    </location>
</feature>
<dbReference type="OrthoDB" id="10630223at2759"/>
<dbReference type="RefSeq" id="XP_002775916.1">
    <property type="nucleotide sequence ID" value="XM_002775870.1"/>
</dbReference>
<dbReference type="EMBL" id="GG679756">
    <property type="protein sequence ID" value="EER07732.1"/>
    <property type="molecule type" value="Genomic_DNA"/>
</dbReference>
<dbReference type="InParanoid" id="C5L6A5"/>
<gene>
    <name evidence="3" type="ORF">Pmar_PMAR029021</name>
</gene>
<dbReference type="AlphaFoldDB" id="C5L6A5"/>
<keyword evidence="2" id="KW-1133">Transmembrane helix</keyword>
<keyword evidence="2" id="KW-0812">Transmembrane</keyword>
<evidence type="ECO:0000256" key="2">
    <source>
        <dbReference type="SAM" id="Phobius"/>
    </source>
</evidence>
<dbReference type="Proteomes" id="UP000007800">
    <property type="component" value="Unassembled WGS sequence"/>
</dbReference>
<evidence type="ECO:0000313" key="4">
    <source>
        <dbReference type="Proteomes" id="UP000007800"/>
    </source>
</evidence>
<reference evidence="3 4" key="1">
    <citation type="submission" date="2008-07" db="EMBL/GenBank/DDBJ databases">
        <authorList>
            <person name="El-Sayed N."/>
            <person name="Caler E."/>
            <person name="Inman J."/>
            <person name="Amedeo P."/>
            <person name="Hass B."/>
            <person name="Wortman J."/>
        </authorList>
    </citation>
    <scope>NUCLEOTIDE SEQUENCE [LARGE SCALE GENOMIC DNA]</scope>
    <source>
        <strain evidence="4">ATCC 50983 / TXsc</strain>
    </source>
</reference>
<organism evidence="4">
    <name type="scientific">Perkinsus marinus (strain ATCC 50983 / TXsc)</name>
    <dbReference type="NCBI Taxonomy" id="423536"/>
    <lineage>
        <taxon>Eukaryota</taxon>
        <taxon>Sar</taxon>
        <taxon>Alveolata</taxon>
        <taxon>Perkinsozoa</taxon>
        <taxon>Perkinsea</taxon>
        <taxon>Perkinsida</taxon>
        <taxon>Perkinsidae</taxon>
        <taxon>Perkinsus</taxon>
    </lineage>
</organism>
<dbReference type="GeneID" id="9042681"/>
<accession>C5L6A5</accession>
<keyword evidence="2" id="KW-0472">Membrane</keyword>
<keyword evidence="4" id="KW-1185">Reference proteome</keyword>
<name>C5L6A5_PERM5</name>
<sequence length="302" mass="33984">MPANTCFTVRRVALADLSVEEPYRRPQNRADQGWWVAALSKMLFTLIGVGGVVMYQFRKRNKYGAGRTDSLEEIDECAVDWPTRCIVRYIVVKSYTQRGLWSKTVITFLASIHHQLRIAVALTVFLRPSGSFYAHNRFTEGTEGFPPIVSAGIFPMTRGGRAPSKTRRRQSHVSFGTAKRTRVIHYSPSLVPSEVPASPPLQHMSAEQQRAYKAGEVVVKEEPEDDVKISPLGSRRRSRRRSIPGRSSPHRTHVQALHPAQEGGHTRSGRRVQRPKFFSPDGEMVPSDTNKYVIVLSDSESD</sequence>
<proteinExistence type="predicted"/>
<evidence type="ECO:0000313" key="3">
    <source>
        <dbReference type="EMBL" id="EER07732.1"/>
    </source>
</evidence>
<feature type="transmembrane region" description="Helical" evidence="2">
    <location>
        <begin position="34"/>
        <end position="57"/>
    </location>
</feature>
<feature type="region of interest" description="Disordered" evidence="1">
    <location>
        <begin position="190"/>
        <end position="289"/>
    </location>
</feature>
<evidence type="ECO:0000256" key="1">
    <source>
        <dbReference type="SAM" id="MobiDB-lite"/>
    </source>
</evidence>
<protein>
    <submittedName>
        <fullName evidence="3">Uncharacterized protein</fullName>
    </submittedName>
</protein>